<dbReference type="KEGG" id="ccot:CCAX7_40020"/>
<dbReference type="AlphaFoldDB" id="A0A402D4X9"/>
<dbReference type="RefSeq" id="WP_119324540.1">
    <property type="nucleotide sequence ID" value="NZ_AP025739.1"/>
</dbReference>
<proteinExistence type="predicted"/>
<name>A0A402D4X9_9BACT</name>
<accession>A0A402D4X9</accession>
<evidence type="ECO:0000313" key="1">
    <source>
        <dbReference type="EMBL" id="BDI31951.1"/>
    </source>
</evidence>
<dbReference type="EMBL" id="AP025739">
    <property type="protein sequence ID" value="BDI31951.1"/>
    <property type="molecule type" value="Genomic_DNA"/>
</dbReference>
<organism evidence="1 2">
    <name type="scientific">Capsulimonas corticalis</name>
    <dbReference type="NCBI Taxonomy" id="2219043"/>
    <lineage>
        <taxon>Bacteria</taxon>
        <taxon>Bacillati</taxon>
        <taxon>Armatimonadota</taxon>
        <taxon>Armatimonadia</taxon>
        <taxon>Capsulimonadales</taxon>
        <taxon>Capsulimonadaceae</taxon>
        <taxon>Capsulimonas</taxon>
    </lineage>
</organism>
<dbReference type="Proteomes" id="UP000287394">
    <property type="component" value="Chromosome"/>
</dbReference>
<evidence type="ECO:0000313" key="2">
    <source>
        <dbReference type="Proteomes" id="UP000287394"/>
    </source>
</evidence>
<gene>
    <name evidence="1" type="ORF">CCAX7_40020</name>
</gene>
<protein>
    <submittedName>
        <fullName evidence="1">Uncharacterized protein</fullName>
    </submittedName>
</protein>
<keyword evidence="2" id="KW-1185">Reference proteome</keyword>
<reference evidence="1 2" key="1">
    <citation type="journal article" date="2019" name="Int. J. Syst. Evol. Microbiol.">
        <title>Capsulimonas corticalis gen. nov., sp. nov., an aerobic capsulated bacterium, of a novel bacterial order, Capsulimonadales ord. nov., of the class Armatimonadia of the phylum Armatimonadetes.</title>
        <authorList>
            <person name="Li J."/>
            <person name="Kudo C."/>
            <person name="Tonouchi A."/>
        </authorList>
    </citation>
    <scope>NUCLEOTIDE SEQUENCE [LARGE SCALE GENOMIC DNA]</scope>
    <source>
        <strain evidence="1 2">AX-7</strain>
    </source>
</reference>
<sequence length="208" mass="23083">MANSEYDNLFDKLIAAPLTRVIGRRLRGVNEYVLASDGGNKYLPQKRGARQAIHLVFDDAEIEFDWDSKSIFLDTDNLEYHLTVSDHSVRADNSDALAKLIATDAEPWRDLIGQTLTGVEVLGDWLDADRCSPQAVVLSLDTTFVVVCAGTASTHPKQSDSVGDGDEILVFSKQAWALLPDQKYSGVQTLRRCWRQVYLPSPLSPQSD</sequence>